<proteinExistence type="inferred from homology"/>
<dbReference type="InterPro" id="IPR000600">
    <property type="entry name" value="ROK"/>
</dbReference>
<comment type="similarity">
    <text evidence="1">Belongs to the ROK (NagC/XylR) family.</text>
</comment>
<reference evidence="2 3" key="1">
    <citation type="submission" date="2022-08" db="EMBL/GenBank/DDBJ databases">
        <title>Aerococcaceae sp. nov isolated from spoiled eye mask.</title>
        <authorList>
            <person name="Zhou G."/>
            <person name="Xie X.-B."/>
            <person name="Shi Q.-S."/>
            <person name="Wang Y.-S."/>
            <person name="Wen X."/>
            <person name="Peng H."/>
            <person name="Yang X.-J."/>
            <person name="Tao H.-B."/>
            <person name="Huang X.-M."/>
        </authorList>
    </citation>
    <scope>NUCLEOTIDE SEQUENCE [LARGE SCALE GENOMIC DNA]</scope>
    <source>
        <strain evidence="3">DM20194951</strain>
    </source>
</reference>
<evidence type="ECO:0000313" key="3">
    <source>
        <dbReference type="Proteomes" id="UP001315967"/>
    </source>
</evidence>
<dbReference type="Proteomes" id="UP001315967">
    <property type="component" value="Chromosome"/>
</dbReference>
<dbReference type="SUPFAM" id="SSF53067">
    <property type="entry name" value="Actin-like ATPase domain"/>
    <property type="match status" value="1"/>
</dbReference>
<dbReference type="PANTHER" id="PTHR18964:SF170">
    <property type="entry name" value="SUGAR KINASE"/>
    <property type="match status" value="1"/>
</dbReference>
<dbReference type="EMBL" id="CP102453">
    <property type="protein sequence ID" value="UUX33037.1"/>
    <property type="molecule type" value="Genomic_DNA"/>
</dbReference>
<dbReference type="PANTHER" id="PTHR18964">
    <property type="entry name" value="ROK (REPRESSOR, ORF, KINASE) FAMILY"/>
    <property type="match status" value="1"/>
</dbReference>
<organism evidence="2 3">
    <name type="scientific">Fundicoccus culcitae</name>
    <dbReference type="NCBI Taxonomy" id="2969821"/>
    <lineage>
        <taxon>Bacteria</taxon>
        <taxon>Bacillati</taxon>
        <taxon>Bacillota</taxon>
        <taxon>Bacilli</taxon>
        <taxon>Lactobacillales</taxon>
        <taxon>Aerococcaceae</taxon>
        <taxon>Fundicoccus</taxon>
    </lineage>
</organism>
<dbReference type="RefSeq" id="WP_313792537.1">
    <property type="nucleotide sequence ID" value="NZ_CP102453.1"/>
</dbReference>
<sequence length="297" mass="32429">MKKYLSIDIGGTNIKYGVVSEEGSLLENHFVKTPKELPAFKETLVEIVKEFADHVDGVGICAPGQVDNQNGVIYKGGSLGFLHEFAIKAFLEKQFNLNVHVQNDGKAAVLAEFWQGNLQDVSYGAGIILGTGIGGGIITNGSLLEGKHYQAGEFSFMLSQPGKVTDKNMLAMQASAVRFIEKANALLGNTPLDDGITVFEELNKGTNQALLDLFDEFCEYIVFLIINIQVVLDIEKVVIGGGISSQKILIQRIQELYQINKQNQPMFDDTMESIDIEVCKFQGSANLLGAVYPFIVG</sequence>
<evidence type="ECO:0000313" key="2">
    <source>
        <dbReference type="EMBL" id="UUX33037.1"/>
    </source>
</evidence>
<protein>
    <submittedName>
        <fullName evidence="2">ROK family protein</fullName>
    </submittedName>
</protein>
<accession>A0ABY5P2T3</accession>
<keyword evidence="3" id="KW-1185">Reference proteome</keyword>
<dbReference type="Pfam" id="PF00480">
    <property type="entry name" value="ROK"/>
    <property type="match status" value="1"/>
</dbReference>
<name>A0ABY5P2T3_9LACT</name>
<dbReference type="InterPro" id="IPR043129">
    <property type="entry name" value="ATPase_NBD"/>
</dbReference>
<dbReference type="Gene3D" id="3.30.420.40">
    <property type="match status" value="2"/>
</dbReference>
<evidence type="ECO:0000256" key="1">
    <source>
        <dbReference type="ARBA" id="ARBA00006479"/>
    </source>
</evidence>
<gene>
    <name evidence="2" type="ORF">NRE15_08950</name>
</gene>